<name>A0ABX3YIJ8_9ACTN</name>
<proteinExistence type="predicted"/>
<comment type="caution">
    <text evidence="2">The sequence shown here is derived from an EMBL/GenBank/DDBJ whole genome shotgun (WGS) entry which is preliminary data.</text>
</comment>
<dbReference type="Pfam" id="PF19746">
    <property type="entry name" value="DUF6233"/>
    <property type="match status" value="1"/>
</dbReference>
<protein>
    <submittedName>
        <fullName evidence="2">Uncharacterized protein</fullName>
    </submittedName>
</protein>
<gene>
    <name evidence="2" type="ORF">OQI_17100</name>
</gene>
<evidence type="ECO:0000313" key="3">
    <source>
        <dbReference type="Proteomes" id="UP000194266"/>
    </source>
</evidence>
<dbReference type="Proteomes" id="UP000194266">
    <property type="component" value="Unassembled WGS sequence"/>
</dbReference>
<feature type="region of interest" description="Disordered" evidence="1">
    <location>
        <begin position="31"/>
        <end position="51"/>
    </location>
</feature>
<dbReference type="EMBL" id="MRYD01000082">
    <property type="protein sequence ID" value="OSZ59300.1"/>
    <property type="molecule type" value="Genomic_DNA"/>
</dbReference>
<organism evidence="2 3">
    <name type="scientific">Streptomyces pharetrae CZA14</name>
    <dbReference type="NCBI Taxonomy" id="1144883"/>
    <lineage>
        <taxon>Bacteria</taxon>
        <taxon>Bacillati</taxon>
        <taxon>Actinomycetota</taxon>
        <taxon>Actinomycetes</taxon>
        <taxon>Kitasatosporales</taxon>
        <taxon>Streptomycetaceae</taxon>
        <taxon>Streptomyces</taxon>
    </lineage>
</organism>
<evidence type="ECO:0000313" key="2">
    <source>
        <dbReference type="EMBL" id="OSZ59300.1"/>
    </source>
</evidence>
<keyword evidence="3" id="KW-1185">Reference proteome</keyword>
<sequence length="119" mass="13052">MWADVPETETVEPREYRVWLTAEQARPIQGVSYDQVPTHPLQRQAPTTEGTDRWAWKVQRTGPGKDGRAHRFVVHVWDCPQAPADASELDVFSALEALAVPGAVACSECSADVALGPLT</sequence>
<dbReference type="InterPro" id="IPR046200">
    <property type="entry name" value="DUF6233"/>
</dbReference>
<reference evidence="2 3" key="1">
    <citation type="submission" date="2016-12" db="EMBL/GenBank/DDBJ databases">
        <title>Genome Mining:The Detection of Biosynthetic Gene Clusters to Aid in the Expression of Curamycin A produced by Streptomyces sp. strain CZA14.</title>
        <authorList>
            <person name="Durrell K.A."/>
            <person name="Kirby B.M."/>
            <person name="Khan W."/>
            <person name="Mthethwa T."/>
            <person name="Le Roes-Hill M."/>
        </authorList>
    </citation>
    <scope>NUCLEOTIDE SEQUENCE [LARGE SCALE GENOMIC DNA]</scope>
    <source>
        <strain evidence="2 3">CZA14</strain>
    </source>
</reference>
<evidence type="ECO:0000256" key="1">
    <source>
        <dbReference type="SAM" id="MobiDB-lite"/>
    </source>
</evidence>
<accession>A0ABX3YIJ8</accession>